<protein>
    <recommendedName>
        <fullName evidence="3">F-box domain-containing protein</fullName>
    </recommendedName>
</protein>
<organism evidence="1 2">
    <name type="scientific">Agrocybe pediades</name>
    <dbReference type="NCBI Taxonomy" id="84607"/>
    <lineage>
        <taxon>Eukaryota</taxon>
        <taxon>Fungi</taxon>
        <taxon>Dikarya</taxon>
        <taxon>Basidiomycota</taxon>
        <taxon>Agaricomycotina</taxon>
        <taxon>Agaricomycetes</taxon>
        <taxon>Agaricomycetidae</taxon>
        <taxon>Agaricales</taxon>
        <taxon>Agaricineae</taxon>
        <taxon>Strophariaceae</taxon>
        <taxon>Agrocybe</taxon>
    </lineage>
</organism>
<proteinExistence type="predicted"/>
<evidence type="ECO:0008006" key="3">
    <source>
        <dbReference type="Google" id="ProtNLM"/>
    </source>
</evidence>
<comment type="caution">
    <text evidence="1">The sequence shown here is derived from an EMBL/GenBank/DDBJ whole genome shotgun (WGS) entry which is preliminary data.</text>
</comment>
<dbReference type="Proteomes" id="UP000521872">
    <property type="component" value="Unassembled WGS sequence"/>
</dbReference>
<dbReference type="AlphaFoldDB" id="A0A8H4R1T2"/>
<evidence type="ECO:0000313" key="1">
    <source>
        <dbReference type="EMBL" id="KAF4621799.1"/>
    </source>
</evidence>
<dbReference type="EMBL" id="JAACJL010000004">
    <property type="protein sequence ID" value="KAF4621799.1"/>
    <property type="molecule type" value="Genomic_DNA"/>
</dbReference>
<evidence type="ECO:0000313" key="2">
    <source>
        <dbReference type="Proteomes" id="UP000521872"/>
    </source>
</evidence>
<reference evidence="1 2" key="1">
    <citation type="submission" date="2019-12" db="EMBL/GenBank/DDBJ databases">
        <authorList>
            <person name="Floudas D."/>
            <person name="Bentzer J."/>
            <person name="Ahren D."/>
            <person name="Johansson T."/>
            <person name="Persson P."/>
            <person name="Tunlid A."/>
        </authorList>
    </citation>
    <scope>NUCLEOTIDE SEQUENCE [LARGE SCALE GENOMIC DNA]</scope>
    <source>
        <strain evidence="1 2">CBS 102.39</strain>
    </source>
</reference>
<gene>
    <name evidence="1" type="ORF">D9613_012083</name>
</gene>
<accession>A0A8H4R1T2</accession>
<keyword evidence="2" id="KW-1185">Reference proteome</keyword>
<sequence length="349" mass="40080">MQSLPQDLCARIINLDTIKKRDLLSLCLTCKSLQRVAEARLYNHMSLTDTHRALQGCFSLIENERLAQHVVAIFLNPDERRPGLASGEDFWLVMQRALIACNNLKTLLIADPTFVNGWVMNSPFPFQLREAKLRFVLDEHIVQFLESQPSLKVLHMYDYTEDEVDVRLRPGALPELQVFDGMLSLGVQFTTRKLTHVQVIVDMDPVYGLTAMLRHLAQCKDVRSINMLDIPYDATLEVLALIPPCVPNILHIGLLPYPIRDRHEFHQHLMALHYLEAIELDMGKWHPLPIPLPAQRAIASEINLFCPSLHTVILWMGNMHVQWSRIDGKWLSQVSANTYPQTSSFWCYI</sequence>
<name>A0A8H4R1T2_9AGAR</name>